<dbReference type="EMBL" id="ATHI01000005">
    <property type="protein sequence ID" value="EPR34954.1"/>
    <property type="molecule type" value="Genomic_DNA"/>
</dbReference>
<comment type="caution">
    <text evidence="1">The sequence shown here is derived from an EMBL/GenBank/DDBJ whole genome shotgun (WGS) entry which is preliminary data.</text>
</comment>
<dbReference type="AlphaFoldDB" id="S7UM06"/>
<dbReference type="NCBIfam" id="NF041863">
    <property type="entry name" value="DVU0524_fam"/>
    <property type="match status" value="1"/>
</dbReference>
<evidence type="ECO:0000313" key="1">
    <source>
        <dbReference type="EMBL" id="EPR34954.1"/>
    </source>
</evidence>
<dbReference type="Proteomes" id="UP000014975">
    <property type="component" value="Unassembled WGS sequence"/>
</dbReference>
<organism evidence="1 2">
    <name type="scientific">Alkalidesulfovibrio alkalitolerans DSM 16529</name>
    <dbReference type="NCBI Taxonomy" id="1121439"/>
    <lineage>
        <taxon>Bacteria</taxon>
        <taxon>Pseudomonadati</taxon>
        <taxon>Thermodesulfobacteriota</taxon>
        <taxon>Desulfovibrionia</taxon>
        <taxon>Desulfovibrionales</taxon>
        <taxon>Desulfovibrionaceae</taxon>
        <taxon>Alkalidesulfovibrio</taxon>
    </lineage>
</organism>
<accession>S7UM06</accession>
<dbReference type="eggNOG" id="ENOG5032VNR">
    <property type="taxonomic scope" value="Bacteria"/>
</dbReference>
<name>S7UM06_9BACT</name>
<dbReference type="PATRIC" id="fig|1121439.3.peg.709"/>
<evidence type="ECO:0000313" key="2">
    <source>
        <dbReference type="Proteomes" id="UP000014975"/>
    </source>
</evidence>
<gene>
    <name evidence="1" type="ORF">dsat_2317</name>
</gene>
<dbReference type="RefSeq" id="WP_020886203.1">
    <property type="nucleotide sequence ID" value="NZ_ATHI01000005.1"/>
</dbReference>
<dbReference type="STRING" id="1121439.dsat_2317"/>
<dbReference type="OrthoDB" id="5471208at2"/>
<proteinExistence type="predicted"/>
<protein>
    <submittedName>
        <fullName evidence="1">Uncharacterized protein</fullName>
    </submittedName>
</protein>
<reference evidence="1 2" key="1">
    <citation type="journal article" date="2013" name="Genome Announc.">
        <title>Draft genome sequences for three mercury-methylating, sulfate-reducing bacteria.</title>
        <authorList>
            <person name="Brown S.D."/>
            <person name="Hurt R.A.Jr."/>
            <person name="Gilmour C.C."/>
            <person name="Elias D.A."/>
        </authorList>
    </citation>
    <scope>NUCLEOTIDE SEQUENCE [LARGE SCALE GENOMIC DNA]</scope>
    <source>
        <strain evidence="1 2">DSM 16529</strain>
    </source>
</reference>
<dbReference type="InterPro" id="IPR049840">
    <property type="entry name" value="DVU0524-like"/>
</dbReference>
<keyword evidence="2" id="KW-1185">Reference proteome</keyword>
<sequence length="137" mass="15788">MLTNPYSVRAMLRTYGKQLVTGRRLARYLRGAREPDAADDAGLRSARRRALVEKVAREIIDNLLVAGEENPLVEEIKEALNERFRSRLLFEYPFLEQELQIFRETPGGVQELTPPEMNEVLVALWDITTQKVDETML</sequence>